<evidence type="ECO:0000256" key="4">
    <source>
        <dbReference type="SAM" id="SignalP"/>
    </source>
</evidence>
<protein>
    <recommendedName>
        <fullName evidence="5">N-acetyltransferase domain-containing protein</fullName>
    </recommendedName>
</protein>
<dbReference type="GeneID" id="37012579"/>
<keyword evidence="1" id="KW-0808">Transferase</keyword>
<dbReference type="InterPro" id="IPR000182">
    <property type="entry name" value="GNAT_dom"/>
</dbReference>
<dbReference type="Pfam" id="PF00583">
    <property type="entry name" value="Acetyltransf_1"/>
    <property type="match status" value="1"/>
</dbReference>
<proteinExistence type="predicted"/>
<dbReference type="AlphaFoldDB" id="A0A316UB87"/>
<feature type="chain" id="PRO_5016341656" description="N-acetyltransferase domain-containing protein" evidence="4">
    <location>
        <begin position="18"/>
        <end position="297"/>
    </location>
</feature>
<dbReference type="Proteomes" id="UP000245942">
    <property type="component" value="Unassembled WGS sequence"/>
</dbReference>
<feature type="domain" description="N-acetyltransferase" evidence="5">
    <location>
        <begin position="92"/>
        <end position="297"/>
    </location>
</feature>
<organism evidence="6 7">
    <name type="scientific">Pseudomicrostroma glucosiphilum</name>
    <dbReference type="NCBI Taxonomy" id="1684307"/>
    <lineage>
        <taxon>Eukaryota</taxon>
        <taxon>Fungi</taxon>
        <taxon>Dikarya</taxon>
        <taxon>Basidiomycota</taxon>
        <taxon>Ustilaginomycotina</taxon>
        <taxon>Exobasidiomycetes</taxon>
        <taxon>Microstromatales</taxon>
        <taxon>Microstromatales incertae sedis</taxon>
        <taxon>Pseudomicrostroma</taxon>
    </lineage>
</organism>
<evidence type="ECO:0000313" key="6">
    <source>
        <dbReference type="EMBL" id="PWN22490.1"/>
    </source>
</evidence>
<dbReference type="GO" id="GO:0016747">
    <property type="term" value="F:acyltransferase activity, transferring groups other than amino-acyl groups"/>
    <property type="evidence" value="ECO:0007669"/>
    <property type="project" value="InterPro"/>
</dbReference>
<evidence type="ECO:0000259" key="5">
    <source>
        <dbReference type="PROSITE" id="PS51186"/>
    </source>
</evidence>
<keyword evidence="4" id="KW-0732">Signal</keyword>
<feature type="signal peptide" evidence="4">
    <location>
        <begin position="1"/>
        <end position="17"/>
    </location>
</feature>
<feature type="region of interest" description="Disordered" evidence="3">
    <location>
        <begin position="56"/>
        <end position="77"/>
    </location>
</feature>
<dbReference type="EMBL" id="KZ819323">
    <property type="protein sequence ID" value="PWN22490.1"/>
    <property type="molecule type" value="Genomic_DNA"/>
</dbReference>
<keyword evidence="7" id="KW-1185">Reference proteome</keyword>
<name>A0A316UB87_9BASI</name>
<dbReference type="Gene3D" id="3.40.630.30">
    <property type="match status" value="2"/>
</dbReference>
<evidence type="ECO:0000313" key="7">
    <source>
        <dbReference type="Proteomes" id="UP000245942"/>
    </source>
</evidence>
<reference evidence="6 7" key="1">
    <citation type="journal article" date="2018" name="Mol. Biol. Evol.">
        <title>Broad Genomic Sampling Reveals a Smut Pathogenic Ancestry of the Fungal Clade Ustilaginomycotina.</title>
        <authorList>
            <person name="Kijpornyongpan T."/>
            <person name="Mondo S.J."/>
            <person name="Barry K."/>
            <person name="Sandor L."/>
            <person name="Lee J."/>
            <person name="Lipzen A."/>
            <person name="Pangilinan J."/>
            <person name="LaButti K."/>
            <person name="Hainaut M."/>
            <person name="Henrissat B."/>
            <person name="Grigoriev I.V."/>
            <person name="Spatafora J.W."/>
            <person name="Aime M.C."/>
        </authorList>
    </citation>
    <scope>NUCLEOTIDE SEQUENCE [LARGE SCALE GENOMIC DNA]</scope>
    <source>
        <strain evidence="6 7">MCA 4718</strain>
    </source>
</reference>
<accession>A0A316UB87</accession>
<dbReference type="PANTHER" id="PTHR42919">
    <property type="entry name" value="N-ALPHA-ACETYLTRANSFERASE"/>
    <property type="match status" value="1"/>
</dbReference>
<dbReference type="PANTHER" id="PTHR42919:SF8">
    <property type="entry name" value="N-ALPHA-ACETYLTRANSFERASE 50"/>
    <property type="match status" value="1"/>
</dbReference>
<dbReference type="GO" id="GO:0007064">
    <property type="term" value="P:mitotic sister chromatid cohesion"/>
    <property type="evidence" value="ECO:0007669"/>
    <property type="project" value="TreeGrafter"/>
</dbReference>
<sequence length="297" mass="32406">MEEAWVVVVRWAWLAAAVPDQSVVGGRSANAAAQRGPCSQGRDTSYFLPSLRSSTPTPLTQPAMAATTSTLPPTSFGTRPAAALKGNTARRIELTNLTPNNIGQLRKLNSVLLPVRYSEAFYKDTLSEERRDICKLALFNDMPVGMLVCRFEYPDPPQASSSSSSPAPVKVYIMTLGVLAPYRRLGIASKMIKHLLTFAGPGTELDLPDPALPAPLSKAIAAGSAAKKDTATAGKKDNKEEKKTKKYLVESVYLHVQTTNDEAKDFYKKQGFGEGEVLEEYYRRGVEPRSAVILERK</sequence>
<dbReference type="InterPro" id="IPR016181">
    <property type="entry name" value="Acyl_CoA_acyltransferase"/>
</dbReference>
<keyword evidence="2" id="KW-0012">Acyltransferase</keyword>
<dbReference type="InterPro" id="IPR051556">
    <property type="entry name" value="N-term/lysine_N-AcTrnsfr"/>
</dbReference>
<dbReference type="RefSeq" id="XP_025349650.1">
    <property type="nucleotide sequence ID" value="XM_025490845.1"/>
</dbReference>
<gene>
    <name evidence="6" type="ORF">BCV69DRAFT_267900</name>
</gene>
<evidence type="ECO:0000256" key="3">
    <source>
        <dbReference type="SAM" id="MobiDB-lite"/>
    </source>
</evidence>
<evidence type="ECO:0000256" key="1">
    <source>
        <dbReference type="ARBA" id="ARBA00022679"/>
    </source>
</evidence>
<dbReference type="GO" id="GO:0031415">
    <property type="term" value="C:NatA complex"/>
    <property type="evidence" value="ECO:0007669"/>
    <property type="project" value="TreeGrafter"/>
</dbReference>
<dbReference type="PROSITE" id="PS51186">
    <property type="entry name" value="GNAT"/>
    <property type="match status" value="1"/>
</dbReference>
<evidence type="ECO:0000256" key="2">
    <source>
        <dbReference type="ARBA" id="ARBA00023315"/>
    </source>
</evidence>
<dbReference type="SUPFAM" id="SSF55729">
    <property type="entry name" value="Acyl-CoA N-acyltransferases (Nat)"/>
    <property type="match status" value="2"/>
</dbReference>
<dbReference type="STRING" id="1684307.A0A316UB87"/>
<dbReference type="CDD" id="cd04301">
    <property type="entry name" value="NAT_SF"/>
    <property type="match status" value="1"/>
</dbReference>
<dbReference type="OrthoDB" id="47374at2759"/>